<dbReference type="EMBL" id="AUSU01005935">
    <property type="protein sequence ID" value="EPS62744.1"/>
    <property type="molecule type" value="Genomic_DNA"/>
</dbReference>
<evidence type="ECO:0000313" key="2">
    <source>
        <dbReference type="Proteomes" id="UP000015453"/>
    </source>
</evidence>
<proteinExistence type="predicted"/>
<name>S8C7I0_9LAMI</name>
<sequence length="125" mass="14056">METFSPTEASVFYLEAVLQYLTVETTALEETYHYNQRMYHVWFSRRNVAASFCGMRVCDTRMAPLQYPLSSSNVSRGFSMRLALPMDTAGPMASSSLDMFLASVVSLETLEAIVRAGMRTARESD</sequence>
<evidence type="ECO:0000313" key="1">
    <source>
        <dbReference type="EMBL" id="EPS62744.1"/>
    </source>
</evidence>
<protein>
    <submittedName>
        <fullName evidence="1">Uncharacterized protein</fullName>
    </submittedName>
</protein>
<keyword evidence="2" id="KW-1185">Reference proteome</keyword>
<dbReference type="Proteomes" id="UP000015453">
    <property type="component" value="Unassembled WGS sequence"/>
</dbReference>
<accession>S8C7I0</accession>
<reference evidence="1 2" key="1">
    <citation type="journal article" date="2013" name="BMC Genomics">
        <title>The miniature genome of a carnivorous plant Genlisea aurea contains a low number of genes and short non-coding sequences.</title>
        <authorList>
            <person name="Leushkin E.V."/>
            <person name="Sutormin R.A."/>
            <person name="Nabieva E.R."/>
            <person name="Penin A.A."/>
            <person name="Kondrashov A.S."/>
            <person name="Logacheva M.D."/>
        </authorList>
    </citation>
    <scope>NUCLEOTIDE SEQUENCE [LARGE SCALE GENOMIC DNA]</scope>
</reference>
<gene>
    <name evidence="1" type="ORF">M569_12045</name>
</gene>
<organism evidence="1 2">
    <name type="scientific">Genlisea aurea</name>
    <dbReference type="NCBI Taxonomy" id="192259"/>
    <lineage>
        <taxon>Eukaryota</taxon>
        <taxon>Viridiplantae</taxon>
        <taxon>Streptophyta</taxon>
        <taxon>Embryophyta</taxon>
        <taxon>Tracheophyta</taxon>
        <taxon>Spermatophyta</taxon>
        <taxon>Magnoliopsida</taxon>
        <taxon>eudicotyledons</taxon>
        <taxon>Gunneridae</taxon>
        <taxon>Pentapetalae</taxon>
        <taxon>asterids</taxon>
        <taxon>lamiids</taxon>
        <taxon>Lamiales</taxon>
        <taxon>Lentibulariaceae</taxon>
        <taxon>Genlisea</taxon>
    </lineage>
</organism>
<comment type="caution">
    <text evidence="1">The sequence shown here is derived from an EMBL/GenBank/DDBJ whole genome shotgun (WGS) entry which is preliminary data.</text>
</comment>
<dbReference type="AlphaFoldDB" id="S8C7I0"/>